<evidence type="ECO:0000313" key="2">
    <source>
        <dbReference type="EMBL" id="KFB49462.1"/>
    </source>
</evidence>
<proteinExistence type="predicted"/>
<gene>
    <name evidence="2" type="ORF">ZHAS_00017556</name>
</gene>
<dbReference type="EnsemblMetazoa" id="ASIC017556-RA">
    <property type="protein sequence ID" value="ASIC017556-PA"/>
    <property type="gene ID" value="ASIC017556"/>
</dbReference>
<reference evidence="2 4" key="1">
    <citation type="journal article" date="2014" name="BMC Genomics">
        <title>Genome sequence of Anopheles sinensis provides insight into genetics basis of mosquito competence for malaria parasites.</title>
        <authorList>
            <person name="Zhou D."/>
            <person name="Zhang D."/>
            <person name="Ding G."/>
            <person name="Shi L."/>
            <person name="Hou Q."/>
            <person name="Ye Y."/>
            <person name="Xu Y."/>
            <person name="Zhou H."/>
            <person name="Xiong C."/>
            <person name="Li S."/>
            <person name="Yu J."/>
            <person name="Hong S."/>
            <person name="Yu X."/>
            <person name="Zou P."/>
            <person name="Chen C."/>
            <person name="Chang X."/>
            <person name="Wang W."/>
            <person name="Lv Y."/>
            <person name="Sun Y."/>
            <person name="Ma L."/>
            <person name="Shen B."/>
            <person name="Zhu C."/>
        </authorList>
    </citation>
    <scope>NUCLEOTIDE SEQUENCE [LARGE SCALE GENOMIC DNA]</scope>
</reference>
<feature type="compositionally biased region" description="Basic and acidic residues" evidence="1">
    <location>
        <begin position="1"/>
        <end position="20"/>
    </location>
</feature>
<reference evidence="3" key="2">
    <citation type="submission" date="2020-05" db="UniProtKB">
        <authorList>
            <consortium name="EnsemblMetazoa"/>
        </authorList>
    </citation>
    <scope>IDENTIFICATION</scope>
</reference>
<dbReference type="EMBL" id="KE525346">
    <property type="protein sequence ID" value="KFB49462.1"/>
    <property type="molecule type" value="Genomic_DNA"/>
</dbReference>
<dbReference type="VEuPathDB" id="VectorBase:ASIC017556"/>
<evidence type="ECO:0000256" key="1">
    <source>
        <dbReference type="SAM" id="MobiDB-lite"/>
    </source>
</evidence>
<accession>A0A084WGW8</accession>
<protein>
    <submittedName>
        <fullName evidence="2 3">Uncharacterized protein</fullName>
    </submittedName>
</protein>
<sequence length="121" mass="13979">MGRKKETEENHFHDHADDRATNLQRTRLKENRNLAVLQPPKPLVWTLKKLFRQAAEPQDHYAASIDFLFRNAIGKRVGNGNSYSTMIDPGARHDQLVPRSDVNLVPGYLYLSSKISRKVRR</sequence>
<organism evidence="2">
    <name type="scientific">Anopheles sinensis</name>
    <name type="common">Mosquito</name>
    <dbReference type="NCBI Taxonomy" id="74873"/>
    <lineage>
        <taxon>Eukaryota</taxon>
        <taxon>Metazoa</taxon>
        <taxon>Ecdysozoa</taxon>
        <taxon>Arthropoda</taxon>
        <taxon>Hexapoda</taxon>
        <taxon>Insecta</taxon>
        <taxon>Pterygota</taxon>
        <taxon>Neoptera</taxon>
        <taxon>Endopterygota</taxon>
        <taxon>Diptera</taxon>
        <taxon>Nematocera</taxon>
        <taxon>Culicoidea</taxon>
        <taxon>Culicidae</taxon>
        <taxon>Anophelinae</taxon>
        <taxon>Anopheles</taxon>
    </lineage>
</organism>
<dbReference type="AlphaFoldDB" id="A0A084WGW8"/>
<keyword evidence="4" id="KW-1185">Reference proteome</keyword>
<name>A0A084WGW8_ANOSI</name>
<dbReference type="EMBL" id="ATLV01023763">
    <property type="status" value="NOT_ANNOTATED_CDS"/>
    <property type="molecule type" value="Genomic_DNA"/>
</dbReference>
<feature type="region of interest" description="Disordered" evidence="1">
    <location>
        <begin position="1"/>
        <end position="23"/>
    </location>
</feature>
<evidence type="ECO:0000313" key="4">
    <source>
        <dbReference type="Proteomes" id="UP000030765"/>
    </source>
</evidence>
<dbReference type="Proteomes" id="UP000030765">
    <property type="component" value="Unassembled WGS sequence"/>
</dbReference>
<evidence type="ECO:0000313" key="3">
    <source>
        <dbReference type="EnsemblMetazoa" id="ASIC017556-PA"/>
    </source>
</evidence>